<feature type="transmembrane region" description="Helical" evidence="1">
    <location>
        <begin position="192"/>
        <end position="209"/>
    </location>
</feature>
<evidence type="ECO:0000259" key="3">
    <source>
        <dbReference type="Pfam" id="PF07589"/>
    </source>
</evidence>
<feature type="signal peptide" evidence="2">
    <location>
        <begin position="1"/>
        <end position="24"/>
    </location>
</feature>
<dbReference type="AlphaFoldDB" id="A0A545TPV5"/>
<name>A0A545TPV5_9PROT</name>
<dbReference type="InterPro" id="IPR013424">
    <property type="entry name" value="Ice-binding_C"/>
</dbReference>
<evidence type="ECO:0000256" key="1">
    <source>
        <dbReference type="SAM" id="Phobius"/>
    </source>
</evidence>
<keyword evidence="1" id="KW-0472">Membrane</keyword>
<keyword evidence="2" id="KW-0732">Signal</keyword>
<feature type="chain" id="PRO_5022181939" evidence="2">
    <location>
        <begin position="25"/>
        <end position="228"/>
    </location>
</feature>
<comment type="caution">
    <text evidence="4">The sequence shown here is derived from an EMBL/GenBank/DDBJ whole genome shotgun (WGS) entry which is preliminary data.</text>
</comment>
<gene>
    <name evidence="4" type="ORF">FKG95_16515</name>
</gene>
<dbReference type="EMBL" id="VHSH01000005">
    <property type="protein sequence ID" value="TQV79254.1"/>
    <property type="molecule type" value="Genomic_DNA"/>
</dbReference>
<accession>A0A545TPV5</accession>
<organism evidence="4 5">
    <name type="scientific">Denitrobaculum tricleocarpae</name>
    <dbReference type="NCBI Taxonomy" id="2591009"/>
    <lineage>
        <taxon>Bacteria</taxon>
        <taxon>Pseudomonadati</taxon>
        <taxon>Pseudomonadota</taxon>
        <taxon>Alphaproteobacteria</taxon>
        <taxon>Rhodospirillales</taxon>
        <taxon>Rhodospirillaceae</taxon>
        <taxon>Denitrobaculum</taxon>
    </lineage>
</organism>
<keyword evidence="1" id="KW-0812">Transmembrane</keyword>
<dbReference type="NCBIfam" id="TIGR02595">
    <property type="entry name" value="PEP_CTERM"/>
    <property type="match status" value="1"/>
</dbReference>
<dbReference type="Proteomes" id="UP000315252">
    <property type="component" value="Unassembled WGS sequence"/>
</dbReference>
<protein>
    <submittedName>
        <fullName evidence="4">PEP-CTERM sorting domain-containing protein</fullName>
    </submittedName>
</protein>
<evidence type="ECO:0000313" key="4">
    <source>
        <dbReference type="EMBL" id="TQV79254.1"/>
    </source>
</evidence>
<feature type="domain" description="Ice-binding protein C-terminal" evidence="3">
    <location>
        <begin position="187"/>
        <end position="212"/>
    </location>
</feature>
<proteinExistence type="predicted"/>
<evidence type="ECO:0000256" key="2">
    <source>
        <dbReference type="SAM" id="SignalP"/>
    </source>
</evidence>
<keyword evidence="1" id="KW-1133">Transmembrane helix</keyword>
<keyword evidence="5" id="KW-1185">Reference proteome</keyword>
<sequence length="228" mass="24683">MKLFSAVLAGLMLVGTLAISNAKATVIYEQGPSGTKNTNAATSDGKAFNSNFERTAFDDFRLSSASTVTSLTWMGKVFPSTTFEIGFYAHSGSRPASTPLFQITLDPVITQDSDFSFVYHYEADLGAGLFLEADTRYWLSITDVSDDLRVWGWLADQGGSSLSRNNNGVFSNSNLNLFFSLNSNPVAVPEPATLSLFGLGLIGLSAAGLRRRNSMASRMSARDHFRCI</sequence>
<evidence type="ECO:0000313" key="5">
    <source>
        <dbReference type="Proteomes" id="UP000315252"/>
    </source>
</evidence>
<reference evidence="4 5" key="1">
    <citation type="submission" date="2019-06" db="EMBL/GenBank/DDBJ databases">
        <title>Whole genome sequence for Rhodospirillaceae sp. R148.</title>
        <authorList>
            <person name="Wang G."/>
        </authorList>
    </citation>
    <scope>NUCLEOTIDE SEQUENCE [LARGE SCALE GENOMIC DNA]</scope>
    <source>
        <strain evidence="4 5">R148</strain>
    </source>
</reference>
<dbReference type="Pfam" id="PF07589">
    <property type="entry name" value="PEP-CTERM"/>
    <property type="match status" value="1"/>
</dbReference>